<evidence type="ECO:0000313" key="14">
    <source>
        <dbReference type="Proteomes" id="UP000008983"/>
    </source>
</evidence>
<keyword evidence="2 9" id="KW-0812">Transmembrane</keyword>
<organism evidence="13 14">
    <name type="scientific">Ichthyophthirius multifiliis</name>
    <name type="common">White spot disease agent</name>
    <name type="synonym">Ich</name>
    <dbReference type="NCBI Taxonomy" id="5932"/>
    <lineage>
        <taxon>Eukaryota</taxon>
        <taxon>Sar</taxon>
        <taxon>Alveolata</taxon>
        <taxon>Ciliophora</taxon>
        <taxon>Intramacronucleata</taxon>
        <taxon>Oligohymenophorea</taxon>
        <taxon>Hymenostomatida</taxon>
        <taxon>Ophryoglenina</taxon>
        <taxon>Ichthyophthirius</taxon>
    </lineage>
</organism>
<evidence type="ECO:0000256" key="9">
    <source>
        <dbReference type="SAM" id="Phobius"/>
    </source>
</evidence>
<dbReference type="Pfam" id="PF02225">
    <property type="entry name" value="PA"/>
    <property type="match status" value="1"/>
</dbReference>
<gene>
    <name evidence="13" type="ORF">IMG5_027430</name>
</gene>
<comment type="subcellular location">
    <subcellularLocation>
        <location evidence="8">Endomembrane system</location>
        <topology evidence="8">Single-pass membrane protein</topology>
    </subcellularLocation>
    <subcellularLocation>
        <location evidence="1">Membrane</location>
        <topology evidence="1">Single-pass type I membrane protein</topology>
    </subcellularLocation>
</comment>
<keyword evidence="5 9" id="KW-1133">Transmembrane helix</keyword>
<dbReference type="STRING" id="857967.G0QL98"/>
<evidence type="ECO:0000313" key="13">
    <source>
        <dbReference type="EMBL" id="EGR34007.1"/>
    </source>
</evidence>
<evidence type="ECO:0000256" key="6">
    <source>
        <dbReference type="ARBA" id="ARBA00023136"/>
    </source>
</evidence>
<keyword evidence="7" id="KW-0325">Glycoprotein</keyword>
<protein>
    <submittedName>
        <fullName evidence="13">Vacuolar sorting receptor, putative</fullName>
    </submittedName>
</protein>
<reference evidence="13 14" key="1">
    <citation type="submission" date="2011-07" db="EMBL/GenBank/DDBJ databases">
        <authorList>
            <person name="Coyne R."/>
            <person name="Brami D."/>
            <person name="Johnson J."/>
            <person name="Hostetler J."/>
            <person name="Hannick L."/>
            <person name="Clark T."/>
            <person name="Cassidy-Hanley D."/>
            <person name="Inman J."/>
        </authorList>
    </citation>
    <scope>NUCLEOTIDE SEQUENCE [LARGE SCALE GENOMIC DNA]</scope>
    <source>
        <strain evidence="13 14">G5</strain>
    </source>
</reference>
<dbReference type="PANTHER" id="PTHR22702:SF1">
    <property type="entry name" value="PROTEASE-ASSOCIATED DOMAIN-CONTAINING PROTEIN 1"/>
    <property type="match status" value="1"/>
</dbReference>
<evidence type="ECO:0000256" key="8">
    <source>
        <dbReference type="ARBA" id="ARBA00037847"/>
    </source>
</evidence>
<evidence type="ECO:0000256" key="3">
    <source>
        <dbReference type="ARBA" id="ARBA00022729"/>
    </source>
</evidence>
<dbReference type="InParanoid" id="G0QL98"/>
<dbReference type="GO" id="GO:0012505">
    <property type="term" value="C:endomembrane system"/>
    <property type="evidence" value="ECO:0007669"/>
    <property type="project" value="UniProtKB-SubCell"/>
</dbReference>
<sequence>MKYLIVVLLSFIIYTLQELKLFNTPQLIEKIKQLNQDNESIPYQIANFGSIPYGRKIIGELKLSQPFDGCDGVEKKSTFILIDRGNCTFVQKVYNSQISGNKVAIIMDDKQRNQDIQMIDDGFGQRVKIPSIFIQNKYGEIFKDYLQKNQGYIQLVLEFQENKYTKTLFKFFINIPSKESNKLIYEFNQVRNKLTGNEVVFEPIYDIYQCNSCKKQDFTNEVPDCILNGRYCTNDPDIYNNSYDLSSQFLYNGKDLVEEIVRQLCLYNQKEDLWWQYNIIFSQDCDQPQLYKECSQKIVKQIQADENLLQQCFQNNTQKKESPILQRQIDILQQVKIFIWPSVIINDLIYRGNLDGEDILEAICASFEEAKGECRYVLDPTLEEKVVTTSNLWIIICYICAGFVVLFLISVFLYKKVVQKELRQGMSQQVSQMVSKYIAFYEQKGKKIQDDDY</sequence>
<feature type="chain" id="PRO_5003407809" evidence="10">
    <location>
        <begin position="18"/>
        <end position="453"/>
    </location>
</feature>
<feature type="transmembrane region" description="Helical" evidence="9">
    <location>
        <begin position="392"/>
        <end position="414"/>
    </location>
</feature>
<name>G0QL98_ICHMU</name>
<evidence type="ECO:0000256" key="1">
    <source>
        <dbReference type="ARBA" id="ARBA00004479"/>
    </source>
</evidence>
<keyword evidence="4" id="KW-0677">Repeat</keyword>
<dbReference type="Proteomes" id="UP000008983">
    <property type="component" value="Unassembled WGS sequence"/>
</dbReference>
<keyword evidence="6 9" id="KW-0472">Membrane</keyword>
<keyword evidence="14" id="KW-1185">Reference proteome</keyword>
<dbReference type="InterPro" id="IPR056858">
    <property type="entry name" value="VSR_TRX"/>
</dbReference>
<dbReference type="GeneID" id="14910195"/>
<evidence type="ECO:0000259" key="11">
    <source>
        <dbReference type="Pfam" id="PF02225"/>
    </source>
</evidence>
<feature type="domain" description="Vacuolar sorting receptor thioredoxin-like" evidence="12">
    <location>
        <begin position="178"/>
        <end position="364"/>
    </location>
</feature>
<dbReference type="AlphaFoldDB" id="G0QL98"/>
<evidence type="ECO:0000256" key="5">
    <source>
        <dbReference type="ARBA" id="ARBA00022989"/>
    </source>
</evidence>
<dbReference type="eggNOG" id="ENOG502QQUF">
    <property type="taxonomic scope" value="Eukaryota"/>
</dbReference>
<evidence type="ECO:0000256" key="2">
    <source>
        <dbReference type="ARBA" id="ARBA00022692"/>
    </source>
</evidence>
<dbReference type="Gene3D" id="3.50.30.30">
    <property type="match status" value="1"/>
</dbReference>
<dbReference type="OrthoDB" id="10045365at2759"/>
<feature type="domain" description="PA" evidence="11">
    <location>
        <begin position="76"/>
        <end position="140"/>
    </location>
</feature>
<keyword evidence="13" id="KW-0675">Receptor</keyword>
<dbReference type="Pfam" id="PF25011">
    <property type="entry name" value="VSR_TRX"/>
    <property type="match status" value="1"/>
</dbReference>
<keyword evidence="3 10" id="KW-0732">Signal</keyword>
<evidence type="ECO:0000259" key="12">
    <source>
        <dbReference type="Pfam" id="PF25011"/>
    </source>
</evidence>
<dbReference type="RefSeq" id="XP_004039311.1">
    <property type="nucleotide sequence ID" value="XM_004039263.1"/>
</dbReference>
<accession>G0QL98</accession>
<feature type="signal peptide" evidence="10">
    <location>
        <begin position="1"/>
        <end position="17"/>
    </location>
</feature>
<dbReference type="OMA" id="CSPKVQL"/>
<dbReference type="PANTHER" id="PTHR22702">
    <property type="entry name" value="PROTEASE-ASSOCIATED DOMAIN-CONTAINING PROTEIN"/>
    <property type="match status" value="1"/>
</dbReference>
<evidence type="ECO:0000256" key="10">
    <source>
        <dbReference type="SAM" id="SignalP"/>
    </source>
</evidence>
<dbReference type="InterPro" id="IPR003137">
    <property type="entry name" value="PA_domain"/>
</dbReference>
<dbReference type="GO" id="GO:0016020">
    <property type="term" value="C:membrane"/>
    <property type="evidence" value="ECO:0007669"/>
    <property type="project" value="UniProtKB-SubCell"/>
</dbReference>
<evidence type="ECO:0000256" key="4">
    <source>
        <dbReference type="ARBA" id="ARBA00022737"/>
    </source>
</evidence>
<evidence type="ECO:0000256" key="7">
    <source>
        <dbReference type="ARBA" id="ARBA00023180"/>
    </source>
</evidence>
<proteinExistence type="predicted"/>
<dbReference type="EMBL" id="GL983235">
    <property type="protein sequence ID" value="EGR34007.1"/>
    <property type="molecule type" value="Genomic_DNA"/>
</dbReference>